<dbReference type="SUPFAM" id="SSF75620">
    <property type="entry name" value="Release factor"/>
    <property type="match status" value="1"/>
</dbReference>
<name>A0ABT6Y1M9_ALISE</name>
<comment type="subcellular location">
    <subcellularLocation>
        <location evidence="6">Cytoplasm</location>
    </subcellularLocation>
</comment>
<evidence type="ECO:0000256" key="2">
    <source>
        <dbReference type="ARBA" id="ARBA00010835"/>
    </source>
</evidence>
<evidence type="ECO:0000256" key="6">
    <source>
        <dbReference type="HAMAP-Rule" id="MF_00094"/>
    </source>
</evidence>
<dbReference type="PROSITE" id="PS00745">
    <property type="entry name" value="RF_PROK_I"/>
    <property type="match status" value="1"/>
</dbReference>
<dbReference type="PANTHER" id="PTHR43116">
    <property type="entry name" value="PEPTIDE CHAIN RELEASE FACTOR 2"/>
    <property type="match status" value="1"/>
</dbReference>
<comment type="function">
    <text evidence="1 6">Peptide chain release factor 2 directs the termination of translation in response to the peptide chain termination codons UGA and UAA.</text>
</comment>
<evidence type="ECO:0000313" key="9">
    <source>
        <dbReference type="EMBL" id="MDI9260942.1"/>
    </source>
</evidence>
<dbReference type="Gene3D" id="3.30.70.1660">
    <property type="match status" value="1"/>
</dbReference>
<organism evidence="9 10">
    <name type="scientific">Alicyclobacillus sendaiensis PA2</name>
    <dbReference type="NCBI Taxonomy" id="3029425"/>
    <lineage>
        <taxon>Bacteria</taxon>
        <taxon>Bacillati</taxon>
        <taxon>Bacillota</taxon>
        <taxon>Bacilli</taxon>
        <taxon>Bacillales</taxon>
        <taxon>Alicyclobacillaceae</taxon>
        <taxon>Alicyclobacillus</taxon>
    </lineage>
</organism>
<feature type="domain" description="Prokaryotic-type class I peptide chain release factors" evidence="8">
    <location>
        <begin position="247"/>
        <end position="263"/>
    </location>
</feature>
<evidence type="ECO:0000259" key="8">
    <source>
        <dbReference type="PROSITE" id="PS00745"/>
    </source>
</evidence>
<evidence type="ECO:0000256" key="4">
    <source>
        <dbReference type="ARBA" id="ARBA00022481"/>
    </source>
</evidence>
<dbReference type="Proteomes" id="UP001529245">
    <property type="component" value="Unassembled WGS sequence"/>
</dbReference>
<dbReference type="InterPro" id="IPR004374">
    <property type="entry name" value="PrfB"/>
</dbReference>
<reference evidence="9 10" key="1">
    <citation type="submission" date="2023-04" db="EMBL/GenBank/DDBJ databases">
        <title>A. sendaiensis sub sp. chiapanensis a novel subspecie with specific adaptation in bacterial cell wall isolated from an active volcano.</title>
        <authorList>
            <person name="Alvarez Gutierrez P.E."/>
            <person name="Ortiz Cortes L.Y."/>
        </authorList>
    </citation>
    <scope>NUCLEOTIDE SEQUENCE [LARGE SCALE GENOMIC DNA]</scope>
    <source>
        <strain evidence="9 10">PA2</strain>
    </source>
</reference>
<dbReference type="Pfam" id="PF03462">
    <property type="entry name" value="PCRF"/>
    <property type="match status" value="1"/>
</dbReference>
<evidence type="ECO:0000313" key="10">
    <source>
        <dbReference type="Proteomes" id="UP001529245"/>
    </source>
</evidence>
<protein>
    <recommendedName>
        <fullName evidence="3 6">Peptide chain release factor 2</fullName>
        <shortName evidence="6">RF-2</shortName>
    </recommendedName>
</protein>
<dbReference type="PANTHER" id="PTHR43116:SF3">
    <property type="entry name" value="CLASS I PEPTIDE CHAIN RELEASE FACTOR"/>
    <property type="match status" value="1"/>
</dbReference>
<feature type="coiled-coil region" evidence="7">
    <location>
        <begin position="71"/>
        <end position="117"/>
    </location>
</feature>
<dbReference type="EMBL" id="JASGCB010000027">
    <property type="protein sequence ID" value="MDI9260942.1"/>
    <property type="molecule type" value="Genomic_DNA"/>
</dbReference>
<proteinExistence type="inferred from homology"/>
<dbReference type="RefSeq" id="WP_283204362.1">
    <property type="nucleotide sequence ID" value="NZ_JASGCB010000027.1"/>
</dbReference>
<dbReference type="InterPro" id="IPR045853">
    <property type="entry name" value="Pep_chain_release_fac_I_sf"/>
</dbReference>
<dbReference type="HAMAP" id="MF_00094">
    <property type="entry name" value="Rel_fac_2"/>
    <property type="match status" value="1"/>
</dbReference>
<dbReference type="Gene3D" id="3.30.160.20">
    <property type="match status" value="1"/>
</dbReference>
<evidence type="ECO:0000256" key="3">
    <source>
        <dbReference type="ARBA" id="ARBA00019192"/>
    </source>
</evidence>
<dbReference type="Gene3D" id="1.20.58.410">
    <property type="entry name" value="Release factor"/>
    <property type="match status" value="1"/>
</dbReference>
<dbReference type="NCBIfam" id="TIGR00020">
    <property type="entry name" value="prfB"/>
    <property type="match status" value="1"/>
</dbReference>
<keyword evidence="10" id="KW-1185">Reference proteome</keyword>
<dbReference type="SMART" id="SM00937">
    <property type="entry name" value="PCRF"/>
    <property type="match status" value="1"/>
</dbReference>
<sequence>MAETYGELRQELKSMATRLADFGRSLDVAGKEHRIATLEALMAAPDFWDDPDRAQKIIAEMNGIKSVVDTMKRLESLHQDAEVALQLAQEEDDHDLFAEANRLADQLKSEMDEFELQLMLSGEYDKNNAILELHPGAGGTESQDWASMLLRMYTRWAEDHGYKVEVLDYLPGEEAGIKSVTLLVKGHNAYGYLKAEKGVHRLVRISPFDASGRRHTSFASVDVIPEIAEDDDSIEIRPEELRIDTYRSTGAGGQHVNTTDSAVRITHIPTGIVVTCQSERSQIQNRARAMEILKSRLAARRREEREQELAELRGEQKEIAWGSQIRSYVFHPYSLVKDHRTNYETSNTQAVMDGEIDPFIHAYLRWELAREQQRANEAVRDAT</sequence>
<evidence type="ECO:0000256" key="5">
    <source>
        <dbReference type="ARBA" id="ARBA00022917"/>
    </source>
</evidence>
<feature type="modified residue" description="N5-methylglutamine" evidence="6">
    <location>
        <position position="254"/>
    </location>
</feature>
<comment type="similarity">
    <text evidence="2 6">Belongs to the prokaryotic/mitochondrial release factor family.</text>
</comment>
<dbReference type="InterPro" id="IPR000352">
    <property type="entry name" value="Pep_chain_release_fac_I"/>
</dbReference>
<dbReference type="Pfam" id="PF00472">
    <property type="entry name" value="RF-1"/>
    <property type="match status" value="1"/>
</dbReference>
<comment type="PTM">
    <text evidence="6">Methylated by PrmC. Methylation increases the termination efficiency of RF2.</text>
</comment>
<evidence type="ECO:0000256" key="7">
    <source>
        <dbReference type="SAM" id="Coils"/>
    </source>
</evidence>
<comment type="caution">
    <text evidence="9">The sequence shown here is derived from an EMBL/GenBank/DDBJ whole genome shotgun (WGS) entry which is preliminary data.</text>
</comment>
<dbReference type="InterPro" id="IPR005139">
    <property type="entry name" value="PCRF"/>
</dbReference>
<keyword evidence="4 6" id="KW-0488">Methylation</keyword>
<keyword evidence="6" id="KW-0963">Cytoplasm</keyword>
<gene>
    <name evidence="6 9" type="primary">prfB</name>
    <name evidence="9" type="ORF">QID03_12305</name>
</gene>
<keyword evidence="5 6" id="KW-0648">Protein biosynthesis</keyword>
<keyword evidence="7" id="KW-0175">Coiled coil</keyword>
<accession>A0ABT6Y1M9</accession>
<evidence type="ECO:0000256" key="1">
    <source>
        <dbReference type="ARBA" id="ARBA00002613"/>
    </source>
</evidence>